<accession>A0A2G5E5L3</accession>
<protein>
    <recommendedName>
        <fullName evidence="4">TatD related DNase</fullName>
    </recommendedName>
</protein>
<dbReference type="InterPro" id="IPR032466">
    <property type="entry name" value="Metal_Hydrolase"/>
</dbReference>
<dbReference type="EMBL" id="KZ305029">
    <property type="protein sequence ID" value="PIA50837.1"/>
    <property type="molecule type" value="Genomic_DNA"/>
</dbReference>
<dbReference type="InterPro" id="IPR001130">
    <property type="entry name" value="TatD-like"/>
</dbReference>
<dbReference type="STRING" id="218851.A0A2G5E5L3"/>
<proteinExistence type="predicted"/>
<gene>
    <name evidence="2" type="ORF">AQUCO_01200244v1</name>
</gene>
<dbReference type="Gene3D" id="3.20.20.140">
    <property type="entry name" value="Metal-dependent hydrolases"/>
    <property type="match status" value="1"/>
</dbReference>
<keyword evidence="1" id="KW-0378">Hydrolase</keyword>
<dbReference type="SUPFAM" id="SSF51556">
    <property type="entry name" value="Metallo-dependent hydrolases"/>
    <property type="match status" value="1"/>
</dbReference>
<evidence type="ECO:0000313" key="3">
    <source>
        <dbReference type="Proteomes" id="UP000230069"/>
    </source>
</evidence>
<dbReference type="InParanoid" id="A0A2G5E5L3"/>
<dbReference type="Pfam" id="PF01026">
    <property type="entry name" value="TatD_DNase"/>
    <property type="match status" value="1"/>
</dbReference>
<dbReference type="InterPro" id="IPR018228">
    <property type="entry name" value="DNase_TatD-rel_CS"/>
</dbReference>
<evidence type="ECO:0008006" key="4">
    <source>
        <dbReference type="Google" id="ProtNLM"/>
    </source>
</evidence>
<organism evidence="2 3">
    <name type="scientific">Aquilegia coerulea</name>
    <name type="common">Rocky mountain columbine</name>
    <dbReference type="NCBI Taxonomy" id="218851"/>
    <lineage>
        <taxon>Eukaryota</taxon>
        <taxon>Viridiplantae</taxon>
        <taxon>Streptophyta</taxon>
        <taxon>Embryophyta</taxon>
        <taxon>Tracheophyta</taxon>
        <taxon>Spermatophyta</taxon>
        <taxon>Magnoliopsida</taxon>
        <taxon>Ranunculales</taxon>
        <taxon>Ranunculaceae</taxon>
        <taxon>Thalictroideae</taxon>
        <taxon>Aquilegia</taxon>
    </lineage>
</organism>
<evidence type="ECO:0000256" key="1">
    <source>
        <dbReference type="ARBA" id="ARBA00022801"/>
    </source>
</evidence>
<dbReference type="GO" id="GO:0016788">
    <property type="term" value="F:hydrolase activity, acting on ester bonds"/>
    <property type="evidence" value="ECO:0007669"/>
    <property type="project" value="InterPro"/>
</dbReference>
<dbReference type="PANTHER" id="PTHR47176:SF1">
    <property type="entry name" value="OS04G0577500 PROTEIN"/>
    <property type="match status" value="1"/>
</dbReference>
<name>A0A2G5E5L3_AQUCA</name>
<keyword evidence="3" id="KW-1185">Reference proteome</keyword>
<sequence>MNGALLKTVPSDRILLETDSPDVPNWDVDSLQWVPGDTSKTLNQPANIHNVLSSAASLLEMPQAELAEISYRNASRLFSCQDLEVKEEG</sequence>
<reference evidence="2 3" key="1">
    <citation type="submission" date="2017-09" db="EMBL/GenBank/DDBJ databases">
        <title>WGS assembly of Aquilegia coerulea Goldsmith.</title>
        <authorList>
            <person name="Hodges S."/>
            <person name="Kramer E."/>
            <person name="Nordborg M."/>
            <person name="Tomkins J."/>
            <person name="Borevitz J."/>
            <person name="Derieg N."/>
            <person name="Yan J."/>
            <person name="Mihaltcheva S."/>
            <person name="Hayes R.D."/>
            <person name="Rokhsar D."/>
        </authorList>
    </citation>
    <scope>NUCLEOTIDE SEQUENCE [LARGE SCALE GENOMIC DNA]</scope>
    <source>
        <strain evidence="3">cv. Goldsmith</strain>
    </source>
</reference>
<dbReference type="PANTHER" id="PTHR47176">
    <property type="entry name" value="OSJNBA0020J04.13 PROTEIN"/>
    <property type="match status" value="1"/>
</dbReference>
<dbReference type="AlphaFoldDB" id="A0A2G5E5L3"/>
<dbReference type="PROSITE" id="PS01091">
    <property type="entry name" value="TATD_3"/>
    <property type="match status" value="1"/>
</dbReference>
<dbReference type="Proteomes" id="UP000230069">
    <property type="component" value="Unassembled WGS sequence"/>
</dbReference>
<evidence type="ECO:0000313" key="2">
    <source>
        <dbReference type="EMBL" id="PIA50837.1"/>
    </source>
</evidence>